<dbReference type="InterPro" id="IPR007110">
    <property type="entry name" value="Ig-like_dom"/>
</dbReference>
<dbReference type="SMART" id="SM00408">
    <property type="entry name" value="IGc2"/>
    <property type="match status" value="1"/>
</dbReference>
<dbReference type="Pfam" id="PF07679">
    <property type="entry name" value="I-set"/>
    <property type="match status" value="2"/>
</dbReference>
<dbReference type="Gene3D" id="2.60.40.10">
    <property type="entry name" value="Immunoglobulins"/>
    <property type="match status" value="2"/>
</dbReference>
<sequence length="154" mass="16792">PEFISKPTDTTVKQGETATIQCEIDALPLPKITLLRDGKPLTPKDGIEQTFDASTRRLTITAKNARVDQSGPITCKLENPIGSTETSFKLNVTAAPTISKGLTDQECLLGKELRLTIVLAASPQPTVKWFKDNVELKNVGTKVNDDTYELVIPN</sequence>
<dbReference type="PANTHER" id="PTHR13817:SF73">
    <property type="entry name" value="FIBRONECTIN TYPE-III DOMAIN-CONTAINING PROTEIN"/>
    <property type="match status" value="1"/>
</dbReference>
<dbReference type="Proteomes" id="UP000663868">
    <property type="component" value="Unassembled WGS sequence"/>
</dbReference>
<dbReference type="EMBL" id="CAJOBB010028754">
    <property type="protein sequence ID" value="CAF4431956.1"/>
    <property type="molecule type" value="Genomic_DNA"/>
</dbReference>
<accession>A0A820QYK1</accession>
<keyword evidence="2" id="KW-0393">Immunoglobulin domain</keyword>
<name>A0A820QYK1_9BILA</name>
<reference evidence="4" key="1">
    <citation type="submission" date="2021-02" db="EMBL/GenBank/DDBJ databases">
        <authorList>
            <person name="Nowell W R."/>
        </authorList>
    </citation>
    <scope>NUCLEOTIDE SEQUENCE</scope>
</reference>
<feature type="non-terminal residue" evidence="4">
    <location>
        <position position="1"/>
    </location>
</feature>
<feature type="domain" description="Ig-like" evidence="3">
    <location>
        <begin position="1"/>
        <end position="93"/>
    </location>
</feature>
<keyword evidence="1" id="KW-0677">Repeat</keyword>
<evidence type="ECO:0000256" key="2">
    <source>
        <dbReference type="ARBA" id="ARBA00023319"/>
    </source>
</evidence>
<protein>
    <recommendedName>
        <fullName evidence="3">Ig-like domain-containing protein</fullName>
    </recommendedName>
</protein>
<dbReference type="InterPro" id="IPR036179">
    <property type="entry name" value="Ig-like_dom_sf"/>
</dbReference>
<feature type="non-terminal residue" evidence="4">
    <location>
        <position position="154"/>
    </location>
</feature>
<dbReference type="InterPro" id="IPR050964">
    <property type="entry name" value="Striated_Muscle_Regulatory"/>
</dbReference>
<dbReference type="InterPro" id="IPR003599">
    <property type="entry name" value="Ig_sub"/>
</dbReference>
<organism evidence="4 5">
    <name type="scientific">Adineta steineri</name>
    <dbReference type="NCBI Taxonomy" id="433720"/>
    <lineage>
        <taxon>Eukaryota</taxon>
        <taxon>Metazoa</taxon>
        <taxon>Spiralia</taxon>
        <taxon>Gnathifera</taxon>
        <taxon>Rotifera</taxon>
        <taxon>Eurotatoria</taxon>
        <taxon>Bdelloidea</taxon>
        <taxon>Adinetida</taxon>
        <taxon>Adinetidae</taxon>
        <taxon>Adineta</taxon>
    </lineage>
</organism>
<gene>
    <name evidence="4" type="ORF">KXQ929_LOCUS52839</name>
</gene>
<proteinExistence type="predicted"/>
<dbReference type="AlphaFoldDB" id="A0A820QYK1"/>
<dbReference type="InterPro" id="IPR013098">
    <property type="entry name" value="Ig_I-set"/>
</dbReference>
<evidence type="ECO:0000313" key="4">
    <source>
        <dbReference type="EMBL" id="CAF4431956.1"/>
    </source>
</evidence>
<dbReference type="InterPro" id="IPR013783">
    <property type="entry name" value="Ig-like_fold"/>
</dbReference>
<evidence type="ECO:0000256" key="1">
    <source>
        <dbReference type="ARBA" id="ARBA00022737"/>
    </source>
</evidence>
<evidence type="ECO:0000313" key="5">
    <source>
        <dbReference type="Proteomes" id="UP000663868"/>
    </source>
</evidence>
<dbReference type="FunFam" id="2.60.40.10:FF:000107">
    <property type="entry name" value="Myosin, light chain kinase a"/>
    <property type="match status" value="1"/>
</dbReference>
<dbReference type="SUPFAM" id="SSF48726">
    <property type="entry name" value="Immunoglobulin"/>
    <property type="match status" value="2"/>
</dbReference>
<dbReference type="SMART" id="SM00409">
    <property type="entry name" value="IG"/>
    <property type="match status" value="1"/>
</dbReference>
<evidence type="ECO:0000259" key="3">
    <source>
        <dbReference type="PROSITE" id="PS50835"/>
    </source>
</evidence>
<comment type="caution">
    <text evidence="4">The sequence shown here is derived from an EMBL/GenBank/DDBJ whole genome shotgun (WGS) entry which is preliminary data.</text>
</comment>
<dbReference type="InterPro" id="IPR003598">
    <property type="entry name" value="Ig_sub2"/>
</dbReference>
<dbReference type="PANTHER" id="PTHR13817">
    <property type="entry name" value="TITIN"/>
    <property type="match status" value="1"/>
</dbReference>
<dbReference type="PROSITE" id="PS50835">
    <property type="entry name" value="IG_LIKE"/>
    <property type="match status" value="1"/>
</dbReference>